<name>A0AA38KNC9_9AGAR</name>
<dbReference type="EMBL" id="MU793393">
    <property type="protein sequence ID" value="KAJ3784034.1"/>
    <property type="molecule type" value="Genomic_DNA"/>
</dbReference>
<keyword evidence="2" id="KW-1185">Reference proteome</keyword>
<comment type="caution">
    <text evidence="1">The sequence shown here is derived from an EMBL/GenBank/DDBJ whole genome shotgun (WGS) entry which is preliminary data.</text>
</comment>
<gene>
    <name evidence="1" type="ORF">GGU10DRAFT_395995</name>
</gene>
<dbReference type="PANTHER" id="PTHR32285:SF48">
    <property type="entry name" value="PROTEIN TRICHOME BIREFRINGENCE-LIKE 19"/>
    <property type="match status" value="1"/>
</dbReference>
<dbReference type="PANTHER" id="PTHR32285">
    <property type="entry name" value="PROTEIN TRICHOME BIREFRINGENCE-LIKE 9-RELATED"/>
    <property type="match status" value="1"/>
</dbReference>
<reference evidence="1" key="1">
    <citation type="submission" date="2022-08" db="EMBL/GenBank/DDBJ databases">
        <authorList>
            <consortium name="DOE Joint Genome Institute"/>
            <person name="Min B."/>
            <person name="Riley R."/>
            <person name="Sierra-Patev S."/>
            <person name="Naranjo-Ortiz M."/>
            <person name="Looney B."/>
            <person name="Konkel Z."/>
            <person name="Slot J.C."/>
            <person name="Sakamoto Y."/>
            <person name="Steenwyk J.L."/>
            <person name="Rokas A."/>
            <person name="Carro J."/>
            <person name="Camarero S."/>
            <person name="Ferreira P."/>
            <person name="Molpeceres G."/>
            <person name="Ruiz-Duenas F.J."/>
            <person name="Serrano A."/>
            <person name="Henrissat B."/>
            <person name="Drula E."/>
            <person name="Hughes K.W."/>
            <person name="Mata J.L."/>
            <person name="Ishikawa N.K."/>
            <person name="Vargas-Isla R."/>
            <person name="Ushijima S."/>
            <person name="Smith C.A."/>
            <person name="Ahrendt S."/>
            <person name="Andreopoulos W."/>
            <person name="He G."/>
            <person name="Labutti K."/>
            <person name="Lipzen A."/>
            <person name="Ng V."/>
            <person name="Sandor L."/>
            <person name="Barry K."/>
            <person name="Martinez A.T."/>
            <person name="Xiao Y."/>
            <person name="Gibbons J.G."/>
            <person name="Terashima K."/>
            <person name="Hibbett D.S."/>
            <person name="Grigoriev I.V."/>
        </authorList>
    </citation>
    <scope>NUCLEOTIDE SEQUENCE</scope>
    <source>
        <strain evidence="1">TFB10291</strain>
    </source>
</reference>
<protein>
    <submittedName>
        <fullName evidence="1">Uncharacterized protein</fullName>
    </submittedName>
</protein>
<evidence type="ECO:0000313" key="1">
    <source>
        <dbReference type="EMBL" id="KAJ3784034.1"/>
    </source>
</evidence>
<sequence>MAMVDPPAPPPLFCQSYECGVGKWVPRKEPFTSLQDVQIAYSNLWHPVWDGCGVWDPLTKLEGEEKKKLEGQRLVDTLNWEWVPGRGLLLEYDPVDFVVRMLKSPGGLVLVGDSISRQHWHAIYYTFRHLNITFDSNPKHLPLAGVANVEQFVLSKTSAMTKVLQEKAGVPRSRMERPFFTLLEDHMGLGQSDIRAITNAKPDYHWYHKFRRVEGWEDHLKWLAMPREGEEASVTEDTLVMINAGAHWSRHELAIYVSPYGTLLPSFLTNTTYYDRRLSPIERTSIYYRPTSPGHPKCEDHTVPYKDMADARRQEQNLVQRLKETVSSPDDKKLRSRWDWDLFKRHNELWNRTIHVINERRPAGAMGAKWHYFDVWDVSMQRPDAHLDPGKDCLHWCLPTIFDDWTRLFYHRVNLDEGRVK</sequence>
<dbReference type="AlphaFoldDB" id="A0AA38KNC9"/>
<dbReference type="GO" id="GO:0016413">
    <property type="term" value="F:O-acetyltransferase activity"/>
    <property type="evidence" value="ECO:0007669"/>
    <property type="project" value="InterPro"/>
</dbReference>
<organism evidence="1 2">
    <name type="scientific">Lentinula aff. detonsa</name>
    <dbReference type="NCBI Taxonomy" id="2804958"/>
    <lineage>
        <taxon>Eukaryota</taxon>
        <taxon>Fungi</taxon>
        <taxon>Dikarya</taxon>
        <taxon>Basidiomycota</taxon>
        <taxon>Agaricomycotina</taxon>
        <taxon>Agaricomycetes</taxon>
        <taxon>Agaricomycetidae</taxon>
        <taxon>Agaricales</taxon>
        <taxon>Marasmiineae</taxon>
        <taxon>Omphalotaceae</taxon>
        <taxon>Lentinula</taxon>
    </lineage>
</organism>
<proteinExistence type="predicted"/>
<dbReference type="InterPro" id="IPR029962">
    <property type="entry name" value="TBL"/>
</dbReference>
<evidence type="ECO:0000313" key="2">
    <source>
        <dbReference type="Proteomes" id="UP001163798"/>
    </source>
</evidence>
<accession>A0AA38KNC9</accession>
<dbReference type="Proteomes" id="UP001163798">
    <property type="component" value="Unassembled WGS sequence"/>
</dbReference>